<dbReference type="SMART" id="SM00409">
    <property type="entry name" value="IG"/>
    <property type="match status" value="1"/>
</dbReference>
<reference evidence="3" key="1">
    <citation type="submission" date="2025-08" db="UniProtKB">
        <authorList>
            <consortium name="Ensembl"/>
        </authorList>
    </citation>
    <scope>IDENTIFICATION</scope>
</reference>
<dbReference type="Gene3D" id="2.60.40.10">
    <property type="entry name" value="Immunoglobulins"/>
    <property type="match status" value="1"/>
</dbReference>
<feature type="signal peptide" evidence="1">
    <location>
        <begin position="1"/>
        <end position="20"/>
    </location>
</feature>
<sequence>MVSTVVYQLISLTWSSCSVACEQSLRQELVQIAILSLHRPLLRLHHRVQRTDSESGPDCERRPGDTVNIQCSVSQNVYHDSSGHRLSWYQQKDGETPKALIYRASTRVSDVPSRFSGSGSGSSFTLTISGVQPEDYAVYYCKNSRTIVF</sequence>
<dbReference type="AlphaFoldDB" id="A0A8C6TPV7"/>
<reference evidence="3" key="2">
    <citation type="submission" date="2025-09" db="UniProtKB">
        <authorList>
            <consortium name="Ensembl"/>
        </authorList>
    </citation>
    <scope>IDENTIFICATION</scope>
</reference>
<protein>
    <recommendedName>
        <fullName evidence="2">Ig-like domain-containing protein</fullName>
    </recommendedName>
</protein>
<evidence type="ECO:0000256" key="1">
    <source>
        <dbReference type="SAM" id="SignalP"/>
    </source>
</evidence>
<evidence type="ECO:0000313" key="4">
    <source>
        <dbReference type="Proteomes" id="UP000694523"/>
    </source>
</evidence>
<dbReference type="InterPro" id="IPR013783">
    <property type="entry name" value="Ig-like_fold"/>
</dbReference>
<dbReference type="SUPFAM" id="SSF48726">
    <property type="entry name" value="Immunoglobulin"/>
    <property type="match status" value="1"/>
</dbReference>
<dbReference type="PANTHER" id="PTHR23267">
    <property type="entry name" value="IMMUNOGLOBULIN LIGHT CHAIN"/>
    <property type="match status" value="1"/>
</dbReference>
<feature type="domain" description="Ig-like" evidence="2">
    <location>
        <begin position="40"/>
        <end position="149"/>
    </location>
</feature>
<dbReference type="InterPro" id="IPR013106">
    <property type="entry name" value="Ig_V-set"/>
</dbReference>
<dbReference type="InterPro" id="IPR007110">
    <property type="entry name" value="Ig-like_dom"/>
</dbReference>
<proteinExistence type="predicted"/>
<keyword evidence="4" id="KW-1185">Reference proteome</keyword>
<dbReference type="Pfam" id="PF07686">
    <property type="entry name" value="V-set"/>
    <property type="match status" value="1"/>
</dbReference>
<dbReference type="SMART" id="SM00406">
    <property type="entry name" value="IGv"/>
    <property type="match status" value="1"/>
</dbReference>
<name>A0A8C6TPV7_9GOBI</name>
<dbReference type="PROSITE" id="PS50835">
    <property type="entry name" value="IG_LIKE"/>
    <property type="match status" value="1"/>
</dbReference>
<organism evidence="3 4">
    <name type="scientific">Neogobius melanostomus</name>
    <name type="common">round goby</name>
    <dbReference type="NCBI Taxonomy" id="47308"/>
    <lineage>
        <taxon>Eukaryota</taxon>
        <taxon>Metazoa</taxon>
        <taxon>Chordata</taxon>
        <taxon>Craniata</taxon>
        <taxon>Vertebrata</taxon>
        <taxon>Euteleostomi</taxon>
        <taxon>Actinopterygii</taxon>
        <taxon>Neopterygii</taxon>
        <taxon>Teleostei</taxon>
        <taxon>Neoteleostei</taxon>
        <taxon>Acanthomorphata</taxon>
        <taxon>Gobiaria</taxon>
        <taxon>Gobiiformes</taxon>
        <taxon>Gobioidei</taxon>
        <taxon>Gobiidae</taxon>
        <taxon>Benthophilinae</taxon>
        <taxon>Neogobiini</taxon>
        <taxon>Neogobius</taxon>
    </lineage>
</organism>
<keyword evidence="1" id="KW-0732">Signal</keyword>
<dbReference type="Proteomes" id="UP000694523">
    <property type="component" value="Unplaced"/>
</dbReference>
<evidence type="ECO:0000259" key="2">
    <source>
        <dbReference type="PROSITE" id="PS50835"/>
    </source>
</evidence>
<evidence type="ECO:0000313" key="3">
    <source>
        <dbReference type="Ensembl" id="ENSNMLP00000025452.1"/>
    </source>
</evidence>
<accession>A0A8C6TPV7</accession>
<dbReference type="InterPro" id="IPR036179">
    <property type="entry name" value="Ig-like_dom_sf"/>
</dbReference>
<dbReference type="InterPro" id="IPR050150">
    <property type="entry name" value="IgV_Light_Chain"/>
</dbReference>
<feature type="chain" id="PRO_5034562139" description="Ig-like domain-containing protein" evidence="1">
    <location>
        <begin position="21"/>
        <end position="149"/>
    </location>
</feature>
<dbReference type="Ensembl" id="ENSNMLT00000028465.1">
    <property type="protein sequence ID" value="ENSNMLP00000025452.1"/>
    <property type="gene ID" value="ENSNMLG00000016282.1"/>
</dbReference>
<dbReference type="InterPro" id="IPR003599">
    <property type="entry name" value="Ig_sub"/>
</dbReference>